<keyword evidence="1" id="KW-0479">Metal-binding</keyword>
<evidence type="ECO:0000313" key="3">
    <source>
        <dbReference type="EMBL" id="CAF1505695.1"/>
    </source>
</evidence>
<comment type="caution">
    <text evidence="3">The sequence shown here is derived from an EMBL/GenBank/DDBJ whole genome shotgun (WGS) entry which is preliminary data.</text>
</comment>
<dbReference type="SUPFAM" id="SSF57756">
    <property type="entry name" value="Retrovirus zinc finger-like domains"/>
    <property type="match status" value="1"/>
</dbReference>
<feature type="domain" description="CCHC-type" evidence="2">
    <location>
        <begin position="113"/>
        <end position="128"/>
    </location>
</feature>
<proteinExistence type="predicted"/>
<evidence type="ECO:0000259" key="2">
    <source>
        <dbReference type="PROSITE" id="PS50158"/>
    </source>
</evidence>
<dbReference type="PROSITE" id="PS50158">
    <property type="entry name" value="ZF_CCHC"/>
    <property type="match status" value="1"/>
</dbReference>
<dbReference type="AlphaFoldDB" id="A0A815TP63"/>
<evidence type="ECO:0000256" key="1">
    <source>
        <dbReference type="PROSITE-ProRule" id="PRU00047"/>
    </source>
</evidence>
<dbReference type="EMBL" id="CAJNOE010003781">
    <property type="protein sequence ID" value="CAF1505695.1"/>
    <property type="molecule type" value="Genomic_DNA"/>
</dbReference>
<name>A0A815TP63_9BILA</name>
<keyword evidence="1" id="KW-0863">Zinc-finger</keyword>
<dbReference type="Proteomes" id="UP000663860">
    <property type="component" value="Unassembled WGS sequence"/>
</dbReference>
<organism evidence="3 4">
    <name type="scientific">Adineta steineri</name>
    <dbReference type="NCBI Taxonomy" id="433720"/>
    <lineage>
        <taxon>Eukaryota</taxon>
        <taxon>Metazoa</taxon>
        <taxon>Spiralia</taxon>
        <taxon>Gnathifera</taxon>
        <taxon>Rotifera</taxon>
        <taxon>Eurotatoria</taxon>
        <taxon>Bdelloidea</taxon>
        <taxon>Adinetida</taxon>
        <taxon>Adinetidae</taxon>
        <taxon>Adineta</taxon>
    </lineage>
</organism>
<sequence>MIGISRCESLDEIITEAQKIEEILYQRNKQQHRNDNHDLFHNDISTTAMYNNDDHHEVQTMSTHQMNRQTEFNNRRNLASNKNTNDYMTTRQSHQSTHATINQQSGYPSNEAKCYMCGRKGHFRRNCPYQYNTYQHQNSWHYSKNDNGAQCGRAHGAP</sequence>
<dbReference type="GO" id="GO:0008270">
    <property type="term" value="F:zinc ion binding"/>
    <property type="evidence" value="ECO:0007669"/>
    <property type="project" value="UniProtKB-KW"/>
</dbReference>
<gene>
    <name evidence="3" type="ORF">IZO911_LOCUS45218</name>
</gene>
<reference evidence="3" key="1">
    <citation type="submission" date="2021-02" db="EMBL/GenBank/DDBJ databases">
        <authorList>
            <person name="Nowell W R."/>
        </authorList>
    </citation>
    <scope>NUCLEOTIDE SEQUENCE</scope>
</reference>
<dbReference type="InterPro" id="IPR036875">
    <property type="entry name" value="Znf_CCHC_sf"/>
</dbReference>
<keyword evidence="1" id="KW-0862">Zinc</keyword>
<accession>A0A815TP63</accession>
<dbReference type="Pfam" id="PF00098">
    <property type="entry name" value="zf-CCHC"/>
    <property type="match status" value="1"/>
</dbReference>
<dbReference type="Gene3D" id="4.10.60.10">
    <property type="entry name" value="Zinc finger, CCHC-type"/>
    <property type="match status" value="1"/>
</dbReference>
<dbReference type="SMART" id="SM00343">
    <property type="entry name" value="ZnF_C2HC"/>
    <property type="match status" value="1"/>
</dbReference>
<dbReference type="InterPro" id="IPR001878">
    <property type="entry name" value="Znf_CCHC"/>
</dbReference>
<feature type="non-terminal residue" evidence="3">
    <location>
        <position position="158"/>
    </location>
</feature>
<dbReference type="GO" id="GO:0003676">
    <property type="term" value="F:nucleic acid binding"/>
    <property type="evidence" value="ECO:0007669"/>
    <property type="project" value="InterPro"/>
</dbReference>
<evidence type="ECO:0000313" key="4">
    <source>
        <dbReference type="Proteomes" id="UP000663860"/>
    </source>
</evidence>
<protein>
    <recommendedName>
        <fullName evidence="2">CCHC-type domain-containing protein</fullName>
    </recommendedName>
</protein>